<feature type="modified residue" description="N6-(pyridoxal phosphate)lysine" evidence="5 6">
    <location>
        <position position="43"/>
    </location>
</feature>
<dbReference type="PROSITE" id="PS00395">
    <property type="entry name" value="ALANINE_RACEMASE"/>
    <property type="match status" value="1"/>
</dbReference>
<dbReference type="PANTHER" id="PTHR30511">
    <property type="entry name" value="ALANINE RACEMASE"/>
    <property type="match status" value="1"/>
</dbReference>
<dbReference type="EC" id="5.1.1.1" evidence="5"/>
<dbReference type="EMBL" id="PCRK01000093">
    <property type="protein sequence ID" value="PIP19271.1"/>
    <property type="molecule type" value="Genomic_DNA"/>
</dbReference>
<evidence type="ECO:0000256" key="3">
    <source>
        <dbReference type="ARBA" id="ARBA00022898"/>
    </source>
</evidence>
<dbReference type="AlphaFoldDB" id="A0A2G9YL84"/>
<dbReference type="InterPro" id="IPR000821">
    <property type="entry name" value="Ala_racemase"/>
</dbReference>
<keyword evidence="4 5" id="KW-0413">Isomerase</keyword>
<dbReference type="InterPro" id="IPR020622">
    <property type="entry name" value="Ala_racemase_pyridoxalP-BS"/>
</dbReference>
<evidence type="ECO:0000256" key="6">
    <source>
        <dbReference type="PIRSR" id="PIRSR600821-50"/>
    </source>
</evidence>
<feature type="active site" description="Proton acceptor; specific for D-alanine" evidence="5">
    <location>
        <position position="43"/>
    </location>
</feature>
<dbReference type="GO" id="GO:0030632">
    <property type="term" value="P:D-alanine biosynthetic process"/>
    <property type="evidence" value="ECO:0007669"/>
    <property type="project" value="UniProtKB-UniRule"/>
</dbReference>
<dbReference type="NCBIfam" id="TIGR00492">
    <property type="entry name" value="alr"/>
    <property type="match status" value="1"/>
</dbReference>
<dbReference type="Pfam" id="PF01168">
    <property type="entry name" value="Ala_racemase_N"/>
    <property type="match status" value="1"/>
</dbReference>
<dbReference type="HAMAP" id="MF_01201">
    <property type="entry name" value="Ala_racemase"/>
    <property type="match status" value="1"/>
</dbReference>
<comment type="function">
    <text evidence="5">Catalyzes the interconversion of L-alanine and D-alanine. May also act on other amino acids.</text>
</comment>
<protein>
    <recommendedName>
        <fullName evidence="5">Alanine racemase</fullName>
        <ecNumber evidence="5">5.1.1.1</ecNumber>
    </recommendedName>
</protein>
<comment type="caution">
    <text evidence="9">The sequence shown here is derived from an EMBL/GenBank/DDBJ whole genome shotgun (WGS) entry which is preliminary data.</text>
</comment>
<gene>
    <name evidence="9" type="primary">alr</name>
    <name evidence="9" type="ORF">COX41_03700</name>
</gene>
<evidence type="ECO:0000256" key="2">
    <source>
        <dbReference type="ARBA" id="ARBA00001933"/>
    </source>
</evidence>
<feature type="active site" description="Proton acceptor; specific for L-alanine" evidence="5">
    <location>
        <position position="267"/>
    </location>
</feature>
<comment type="catalytic activity">
    <reaction evidence="1 5">
        <text>L-alanine = D-alanine</text>
        <dbReference type="Rhea" id="RHEA:20249"/>
        <dbReference type="ChEBI" id="CHEBI:57416"/>
        <dbReference type="ChEBI" id="CHEBI:57972"/>
        <dbReference type="EC" id="5.1.1.1"/>
    </reaction>
</comment>
<feature type="domain" description="Alanine racemase C-terminal" evidence="8">
    <location>
        <begin position="246"/>
        <end position="373"/>
    </location>
</feature>
<evidence type="ECO:0000256" key="4">
    <source>
        <dbReference type="ARBA" id="ARBA00023235"/>
    </source>
</evidence>
<evidence type="ECO:0000256" key="5">
    <source>
        <dbReference type="HAMAP-Rule" id="MF_01201"/>
    </source>
</evidence>
<evidence type="ECO:0000259" key="8">
    <source>
        <dbReference type="SMART" id="SM01005"/>
    </source>
</evidence>
<organism evidence="9 10">
    <name type="scientific">Candidatus Sherwoodlollariibacterium unditelluris</name>
    <dbReference type="NCBI Taxonomy" id="1974757"/>
    <lineage>
        <taxon>Bacteria</taxon>
        <taxon>Pseudomonadati</taxon>
        <taxon>Candidatus Omnitrophota</taxon>
        <taxon>Candidatus Sherwoodlollariibacterium</taxon>
    </lineage>
</organism>
<dbReference type="GO" id="GO:0008784">
    <property type="term" value="F:alanine racemase activity"/>
    <property type="evidence" value="ECO:0007669"/>
    <property type="project" value="UniProtKB-UniRule"/>
</dbReference>
<dbReference type="GO" id="GO:0005829">
    <property type="term" value="C:cytosol"/>
    <property type="evidence" value="ECO:0007669"/>
    <property type="project" value="TreeGrafter"/>
</dbReference>
<feature type="binding site" evidence="5 7">
    <location>
        <position position="315"/>
    </location>
    <ligand>
        <name>substrate</name>
    </ligand>
</feature>
<evidence type="ECO:0000256" key="7">
    <source>
        <dbReference type="PIRSR" id="PIRSR600821-52"/>
    </source>
</evidence>
<dbReference type="Gene3D" id="3.20.20.10">
    <property type="entry name" value="Alanine racemase"/>
    <property type="match status" value="1"/>
</dbReference>
<evidence type="ECO:0000313" key="9">
    <source>
        <dbReference type="EMBL" id="PIP19271.1"/>
    </source>
</evidence>
<evidence type="ECO:0000256" key="1">
    <source>
        <dbReference type="ARBA" id="ARBA00000316"/>
    </source>
</evidence>
<proteinExistence type="inferred from homology"/>
<comment type="similarity">
    <text evidence="5">Belongs to the alanine racemase family.</text>
</comment>
<dbReference type="InterPro" id="IPR009006">
    <property type="entry name" value="Ala_racemase/Decarboxylase_C"/>
</dbReference>
<dbReference type="FunFam" id="3.20.20.10:FF:000002">
    <property type="entry name" value="Alanine racemase"/>
    <property type="match status" value="1"/>
</dbReference>
<dbReference type="Gene3D" id="2.40.37.10">
    <property type="entry name" value="Lyase, Ornithine Decarboxylase, Chain A, domain 1"/>
    <property type="match status" value="1"/>
</dbReference>
<comment type="pathway">
    <text evidence="5">Amino-acid biosynthesis; D-alanine biosynthesis; D-alanine from L-alanine: step 1/1.</text>
</comment>
<dbReference type="Proteomes" id="UP000231292">
    <property type="component" value="Unassembled WGS sequence"/>
</dbReference>
<dbReference type="SUPFAM" id="SSF51419">
    <property type="entry name" value="PLP-binding barrel"/>
    <property type="match status" value="1"/>
</dbReference>
<dbReference type="InterPro" id="IPR011079">
    <property type="entry name" value="Ala_racemase_C"/>
</dbReference>
<dbReference type="InterPro" id="IPR001608">
    <property type="entry name" value="Ala_racemase_N"/>
</dbReference>
<feature type="binding site" evidence="5 7">
    <location>
        <position position="141"/>
    </location>
    <ligand>
        <name>substrate</name>
    </ligand>
</feature>
<dbReference type="SUPFAM" id="SSF50621">
    <property type="entry name" value="Alanine racemase C-terminal domain-like"/>
    <property type="match status" value="1"/>
</dbReference>
<name>A0A2G9YL84_9BACT</name>
<accession>A0A2G9YL84</accession>
<dbReference type="PANTHER" id="PTHR30511:SF0">
    <property type="entry name" value="ALANINE RACEMASE, CATABOLIC-RELATED"/>
    <property type="match status" value="1"/>
</dbReference>
<dbReference type="GO" id="GO:0030170">
    <property type="term" value="F:pyridoxal phosphate binding"/>
    <property type="evidence" value="ECO:0007669"/>
    <property type="project" value="UniProtKB-UniRule"/>
</dbReference>
<keyword evidence="3 5" id="KW-0663">Pyridoxal phosphate</keyword>
<dbReference type="SMART" id="SM01005">
    <property type="entry name" value="Ala_racemase_C"/>
    <property type="match status" value="1"/>
</dbReference>
<reference evidence="9 10" key="1">
    <citation type="submission" date="2017-09" db="EMBL/GenBank/DDBJ databases">
        <title>Depth-based differentiation of microbial function through sediment-hosted aquifers and enrichment of novel symbionts in the deep terrestrial subsurface.</title>
        <authorList>
            <person name="Probst A.J."/>
            <person name="Ladd B."/>
            <person name="Jarett J.K."/>
            <person name="Geller-Mcgrath D.E."/>
            <person name="Sieber C.M."/>
            <person name="Emerson J.B."/>
            <person name="Anantharaman K."/>
            <person name="Thomas B.C."/>
            <person name="Malmstrom R."/>
            <person name="Stieglmeier M."/>
            <person name="Klingl A."/>
            <person name="Woyke T."/>
            <person name="Ryan C.M."/>
            <person name="Banfield J.F."/>
        </authorList>
    </citation>
    <scope>NUCLEOTIDE SEQUENCE [LARGE SCALE GENOMIC DNA]</scope>
    <source>
        <strain evidence="9">CG23_combo_of_CG06-09_8_20_14_all_41_10</strain>
    </source>
</reference>
<evidence type="ECO:0000313" key="10">
    <source>
        <dbReference type="Proteomes" id="UP000231292"/>
    </source>
</evidence>
<dbReference type="UniPathway" id="UPA00042">
    <property type="reaction ID" value="UER00497"/>
</dbReference>
<dbReference type="PRINTS" id="PR00992">
    <property type="entry name" value="ALARACEMASE"/>
</dbReference>
<dbReference type="Pfam" id="PF00842">
    <property type="entry name" value="Ala_racemase_C"/>
    <property type="match status" value="1"/>
</dbReference>
<dbReference type="InterPro" id="IPR029066">
    <property type="entry name" value="PLP-binding_barrel"/>
</dbReference>
<sequence>MKRIDNIGYRPTWAEVNLKNLEYNFFEIRKRVGPRIKIMVTVKADAYGHGLVPVAKRLEVCGTDFFGVASIDEGIKLREAGIKTPILILGLILKGDIAPLFRYNLSTTVCDEELPSALNNKARALRKRVNVQVKVDTGMGRIGVQHYDAYKLVDKISRLKFITIEGIFTHFALADLNKEFTFHQIDLFDRLIRRLTKAGIKIPLIHAANSIGLLNYKNSHFNMVRPGLIVYGLYPKENLKINLKPVLNLKTKVVFVKKMPAGSGISYGHDYITKKAANIVTLPIGYGDGYPRNLSNKAEVLIGGKHFKVCGRICMDQIMVDVGNAKPRVGDEAVLIGVQGGKKITAEELALKSGTIPYEIVCGLGSRIPRIYVS</sequence>
<dbReference type="CDD" id="cd00430">
    <property type="entry name" value="PLPDE_III_AR"/>
    <property type="match status" value="1"/>
</dbReference>
<comment type="cofactor">
    <cofactor evidence="2 5 6">
        <name>pyridoxal 5'-phosphate</name>
        <dbReference type="ChEBI" id="CHEBI:597326"/>
    </cofactor>
</comment>